<dbReference type="Gene3D" id="3.40.50.410">
    <property type="entry name" value="von Willebrand factor, type A domain"/>
    <property type="match status" value="1"/>
</dbReference>
<evidence type="ECO:0000313" key="2">
    <source>
        <dbReference type="EMBL" id="OZC02208.1"/>
    </source>
</evidence>
<dbReference type="Pfam" id="PF13519">
    <property type="entry name" value="VWA_2"/>
    <property type="match status" value="1"/>
</dbReference>
<keyword evidence="3" id="KW-1185">Reference proteome</keyword>
<proteinExistence type="predicted"/>
<reference evidence="2 3" key="1">
    <citation type="submission" date="2016-11" db="EMBL/GenBank/DDBJ databases">
        <title>Study of marine rhodopsin-containing bacteria.</title>
        <authorList>
            <person name="Yoshizawa S."/>
            <person name="Kumagai Y."/>
            <person name="Kogure K."/>
        </authorList>
    </citation>
    <scope>NUCLEOTIDE SEQUENCE [LARGE SCALE GENOMIC DNA]</scope>
    <source>
        <strain evidence="2 3">SG-29</strain>
    </source>
</reference>
<comment type="caution">
    <text evidence="2">The sequence shown here is derived from an EMBL/GenBank/DDBJ whole genome shotgun (WGS) entry which is preliminary data.</text>
</comment>
<dbReference type="CDD" id="cd00198">
    <property type="entry name" value="vWFA"/>
    <property type="match status" value="1"/>
</dbReference>
<dbReference type="RefSeq" id="WP_094546218.1">
    <property type="nucleotide sequence ID" value="NZ_MQWB01000001.1"/>
</dbReference>
<dbReference type="SUPFAM" id="SSF53300">
    <property type="entry name" value="vWA-like"/>
    <property type="match status" value="1"/>
</dbReference>
<protein>
    <recommendedName>
        <fullName evidence="1">VWFA domain-containing protein</fullName>
    </recommendedName>
</protein>
<dbReference type="OrthoDB" id="9766740at2"/>
<dbReference type="Proteomes" id="UP000216446">
    <property type="component" value="Unassembled WGS sequence"/>
</dbReference>
<sequence length="368" mass="42143">MRIRYGPWDDERHGDNRPAFDKLYDLFQQLLLHTGGDADEALRWLTALDEKYGLTDDEMGMGDFIEELKNRGYIDRDEETGVVQITAKAERGLRERSLEDIFDQLKKGGKGDHKTPFSGLGDERQPETRPYAFGDDVSNLDVTGTLSNAFRHGSGIGADFRVREDDFQVFETDHHASMATVLMIDLSHSMILYGEDRITPARKTALALAQLITTRYPKDTLDIVAFGNDAWEVEIKDLPYLNVGPFHTNTRAGLQRARDILRRRKNRNKQIFMITDGKPSCHFENGRMYRNAYGLDRKIINKVLDEGAICRREGIPITTFMIAKDPYLQGFVRELTEVNQGRAYYAGLDDLGGFLFEDYVQNRRKTVR</sequence>
<dbReference type="InterPro" id="IPR002035">
    <property type="entry name" value="VWF_A"/>
</dbReference>
<organism evidence="2 3">
    <name type="scientific">Rubricoccus marinus</name>
    <dbReference type="NCBI Taxonomy" id="716817"/>
    <lineage>
        <taxon>Bacteria</taxon>
        <taxon>Pseudomonadati</taxon>
        <taxon>Rhodothermota</taxon>
        <taxon>Rhodothermia</taxon>
        <taxon>Rhodothermales</taxon>
        <taxon>Rubricoccaceae</taxon>
        <taxon>Rubricoccus</taxon>
    </lineage>
</organism>
<dbReference type="AlphaFoldDB" id="A0A259TXC8"/>
<evidence type="ECO:0000313" key="3">
    <source>
        <dbReference type="Proteomes" id="UP000216446"/>
    </source>
</evidence>
<dbReference type="EMBL" id="MQWB01000001">
    <property type="protein sequence ID" value="OZC02208.1"/>
    <property type="molecule type" value="Genomic_DNA"/>
</dbReference>
<dbReference type="InterPro" id="IPR036465">
    <property type="entry name" value="vWFA_dom_sf"/>
</dbReference>
<evidence type="ECO:0000259" key="1">
    <source>
        <dbReference type="Pfam" id="PF13519"/>
    </source>
</evidence>
<accession>A0A259TXC8</accession>
<gene>
    <name evidence="2" type="ORF">BSZ36_03920</name>
</gene>
<name>A0A259TXC8_9BACT</name>
<dbReference type="InParanoid" id="A0A259TXC8"/>
<feature type="domain" description="VWFA" evidence="1">
    <location>
        <begin position="180"/>
        <end position="278"/>
    </location>
</feature>